<dbReference type="GO" id="GO:0051045">
    <property type="term" value="P:negative regulation of membrane protein ectodomain proteolysis"/>
    <property type="evidence" value="ECO:0007669"/>
    <property type="project" value="TreeGrafter"/>
</dbReference>
<sequence length="148" mass="16217">MNKCLLSIFSLLAVVSLTFACTCNPETKLQKYCRRSAIVIINVGELSKTNDYENEYNVTVDKVIKSSEDISGVERLVTNAGHGMCGLEHISNEKLIVTAYVTGGSNPAFSVNICDVVRTWNNLNADEKADYGVFKQEDCLALKSPTSV</sequence>
<evidence type="ECO:0000256" key="2">
    <source>
        <dbReference type="ARBA" id="ARBA00022525"/>
    </source>
</evidence>
<evidence type="ECO:0000259" key="7">
    <source>
        <dbReference type="PROSITE" id="PS50189"/>
    </source>
</evidence>
<dbReference type="GO" id="GO:0008191">
    <property type="term" value="F:metalloendopeptidase inhibitor activity"/>
    <property type="evidence" value="ECO:0007669"/>
    <property type="project" value="InterPro"/>
</dbReference>
<evidence type="ECO:0000256" key="5">
    <source>
        <dbReference type="PIRSR" id="PIRSR601820-3"/>
    </source>
</evidence>
<evidence type="ECO:0000256" key="4">
    <source>
        <dbReference type="PIRSR" id="PIRSR601820-1"/>
    </source>
</evidence>
<feature type="disulfide bond" evidence="5">
    <location>
        <begin position="23"/>
        <end position="114"/>
    </location>
</feature>
<keyword evidence="4" id="KW-0479">Metal-binding</keyword>
<dbReference type="GO" id="GO:0046872">
    <property type="term" value="F:metal ion binding"/>
    <property type="evidence" value="ECO:0007669"/>
    <property type="project" value="UniProtKB-KW"/>
</dbReference>
<keyword evidence="9" id="KW-1185">Reference proteome</keyword>
<evidence type="ECO:0000256" key="3">
    <source>
        <dbReference type="ARBA" id="ARBA00023157"/>
    </source>
</evidence>
<feature type="signal peptide" evidence="6">
    <location>
        <begin position="1"/>
        <end position="20"/>
    </location>
</feature>
<dbReference type="GO" id="GO:0031012">
    <property type="term" value="C:extracellular matrix"/>
    <property type="evidence" value="ECO:0007669"/>
    <property type="project" value="TreeGrafter"/>
</dbReference>
<protein>
    <submittedName>
        <fullName evidence="8">Metalloproteinase inhibitor 2-like protein</fullName>
    </submittedName>
</protein>
<dbReference type="OrthoDB" id="6041373at2759"/>
<reference evidence="8 9" key="1">
    <citation type="journal article" date="2018" name="Gigascience">
        <title>Genomes of trombidid mites reveal novel predicted allergens and laterally-transferred genes associated with secondary metabolism.</title>
        <authorList>
            <person name="Dong X."/>
            <person name="Chaisiri K."/>
            <person name="Xia D."/>
            <person name="Armstrong S.D."/>
            <person name="Fang Y."/>
            <person name="Donnelly M.J."/>
            <person name="Kadowaki T."/>
            <person name="McGarry J.W."/>
            <person name="Darby A.C."/>
            <person name="Makepeace B.L."/>
        </authorList>
    </citation>
    <scope>NUCLEOTIDE SEQUENCE [LARGE SCALE GENOMIC DNA]</scope>
    <source>
        <strain evidence="8">UoL-UT</strain>
    </source>
</reference>
<dbReference type="EMBL" id="NCKV01006171">
    <property type="protein sequence ID" value="RWS23602.1"/>
    <property type="molecule type" value="Genomic_DNA"/>
</dbReference>
<accession>A0A443S7T8</accession>
<dbReference type="InterPro" id="IPR001134">
    <property type="entry name" value="Netrin_domain"/>
</dbReference>
<keyword evidence="3 5" id="KW-1015">Disulfide bond</keyword>
<dbReference type="Pfam" id="PF00965">
    <property type="entry name" value="TIMP"/>
    <property type="match status" value="1"/>
</dbReference>
<dbReference type="GO" id="GO:0005615">
    <property type="term" value="C:extracellular space"/>
    <property type="evidence" value="ECO:0007669"/>
    <property type="project" value="TreeGrafter"/>
</dbReference>
<evidence type="ECO:0000256" key="1">
    <source>
        <dbReference type="ARBA" id="ARBA00004613"/>
    </source>
</evidence>
<dbReference type="InterPro" id="IPR001820">
    <property type="entry name" value="TIMP"/>
</dbReference>
<gene>
    <name evidence="8" type="ORF">B4U80_13345</name>
</gene>
<organism evidence="8 9">
    <name type="scientific">Leptotrombidium deliense</name>
    <dbReference type="NCBI Taxonomy" id="299467"/>
    <lineage>
        <taxon>Eukaryota</taxon>
        <taxon>Metazoa</taxon>
        <taxon>Ecdysozoa</taxon>
        <taxon>Arthropoda</taxon>
        <taxon>Chelicerata</taxon>
        <taxon>Arachnida</taxon>
        <taxon>Acari</taxon>
        <taxon>Acariformes</taxon>
        <taxon>Trombidiformes</taxon>
        <taxon>Prostigmata</taxon>
        <taxon>Anystina</taxon>
        <taxon>Parasitengona</taxon>
        <taxon>Trombiculoidea</taxon>
        <taxon>Trombiculidae</taxon>
        <taxon>Leptotrombidium</taxon>
    </lineage>
</organism>
<evidence type="ECO:0000313" key="9">
    <source>
        <dbReference type="Proteomes" id="UP000288716"/>
    </source>
</evidence>
<dbReference type="PROSITE" id="PS51257">
    <property type="entry name" value="PROKAR_LIPOPROTEIN"/>
    <property type="match status" value="1"/>
</dbReference>
<feature type="binding site" evidence="4">
    <location>
        <position position="21"/>
    </location>
    <ligand>
        <name>Zn(2+)</name>
        <dbReference type="ChEBI" id="CHEBI:29105"/>
        <note>ligand shared with metalloproteinase partner</note>
    </ligand>
</feature>
<comment type="subcellular location">
    <subcellularLocation>
        <location evidence="1">Secreted</location>
    </subcellularLocation>
</comment>
<dbReference type="InterPro" id="IPR008993">
    <property type="entry name" value="TIMP-like_OB-fold"/>
</dbReference>
<dbReference type="Proteomes" id="UP000288716">
    <property type="component" value="Unassembled WGS sequence"/>
</dbReference>
<dbReference type="PROSITE" id="PS50189">
    <property type="entry name" value="NTR"/>
    <property type="match status" value="1"/>
</dbReference>
<dbReference type="PANTHER" id="PTHR11844">
    <property type="entry name" value="METALLOPROTEASE INHIBITOR"/>
    <property type="match status" value="1"/>
</dbReference>
<feature type="domain" description="NTR" evidence="7">
    <location>
        <begin position="21"/>
        <end position="139"/>
    </location>
</feature>
<dbReference type="SUPFAM" id="SSF50242">
    <property type="entry name" value="TIMP-like"/>
    <property type="match status" value="1"/>
</dbReference>
<dbReference type="AlphaFoldDB" id="A0A443S7T8"/>
<proteinExistence type="predicted"/>
<feature type="chain" id="PRO_5019281391" evidence="6">
    <location>
        <begin position="21"/>
        <end position="148"/>
    </location>
</feature>
<comment type="caution">
    <text evidence="8">The sequence shown here is derived from an EMBL/GenBank/DDBJ whole genome shotgun (WGS) entry which is preliminary data.</text>
</comment>
<name>A0A443S7T8_9ACAR</name>
<keyword evidence="4" id="KW-0862">Zinc</keyword>
<dbReference type="GO" id="GO:0002020">
    <property type="term" value="F:protease binding"/>
    <property type="evidence" value="ECO:0007669"/>
    <property type="project" value="TreeGrafter"/>
</dbReference>
<keyword evidence="6" id="KW-0732">Signal</keyword>
<feature type="disulfide bond" evidence="5">
    <location>
        <begin position="21"/>
        <end position="85"/>
    </location>
</feature>
<evidence type="ECO:0000313" key="8">
    <source>
        <dbReference type="EMBL" id="RWS23602.1"/>
    </source>
</evidence>
<evidence type="ECO:0000256" key="6">
    <source>
        <dbReference type="SAM" id="SignalP"/>
    </source>
</evidence>
<keyword evidence="2" id="KW-0964">Secreted</keyword>
<dbReference type="Gene3D" id="2.40.50.120">
    <property type="match status" value="1"/>
</dbReference>
<dbReference type="PANTHER" id="PTHR11844:SF25">
    <property type="entry name" value="NTR DOMAIN-CONTAINING PROTEIN"/>
    <property type="match status" value="1"/>
</dbReference>
<dbReference type="VEuPathDB" id="VectorBase:LDEU008438"/>